<comment type="similarity">
    <text evidence="1">Belongs to the pyrroline-5-carboxylate reductase family.</text>
</comment>
<dbReference type="Pfam" id="PF03807">
    <property type="entry name" value="F420_oxidored"/>
    <property type="match status" value="1"/>
</dbReference>
<dbReference type="HAMAP" id="MF_01925">
    <property type="entry name" value="P5C_reductase"/>
    <property type="match status" value="1"/>
</dbReference>
<dbReference type="NCBIfam" id="TIGR00112">
    <property type="entry name" value="proC"/>
    <property type="match status" value="1"/>
</dbReference>
<dbReference type="SUPFAM" id="SSF48179">
    <property type="entry name" value="6-phosphogluconate dehydrogenase C-terminal domain-like"/>
    <property type="match status" value="1"/>
</dbReference>
<dbReference type="InterPro" id="IPR029036">
    <property type="entry name" value="P5CR_dimer"/>
</dbReference>
<dbReference type="InterPro" id="IPR028939">
    <property type="entry name" value="P5C_Rdtase_cat_N"/>
</dbReference>
<keyword evidence="3" id="KW-0560">Oxidoreductase</keyword>
<dbReference type="InterPro" id="IPR000304">
    <property type="entry name" value="Pyrroline-COOH_reductase"/>
</dbReference>
<evidence type="ECO:0000313" key="7">
    <source>
        <dbReference type="EMBL" id="CAD8902166.1"/>
    </source>
</evidence>
<feature type="domain" description="Pyrroline-5-carboxylate reductase dimerisation" evidence="6">
    <location>
        <begin position="228"/>
        <end position="332"/>
    </location>
</feature>
<name>A0A7S1C031_9STRA</name>
<sequence>MNRNPSIMNHDRTDTFTKKKTKKGISMFRNASSKNAPAASAAPTPNVSSATADQPAKTLRIAFAGSGMMATAMIDGLLSSGAVSGPSDIFTYDSWIEARRKMSERGIMVVKGNRDLLLAQPDAIVIAVKPAGVASVCQDLTSVLTGPNPPPIPQAILSIAAGVTLGVISSHLPDHVHPRIVRVMPNTPALIGMGASAYCTPEGSPQSSCDVANRILSSVGEIALHLPEHNMDAVTGVSGSGPAYVYAFIEALSDGGVRAGLPRQAATALAVQTVRGSAEMVLRTGKHTGELKEMVTSPGGTTIAGVHALEQGGLRGTMMDAVVATTRRSMQLGGKSEEEIRDKCGL</sequence>
<accession>A0A7S1C031</accession>
<dbReference type="FunFam" id="1.10.3730.10:FF:000001">
    <property type="entry name" value="Pyrroline-5-carboxylate reductase"/>
    <property type="match status" value="1"/>
</dbReference>
<dbReference type="GO" id="GO:0055129">
    <property type="term" value="P:L-proline biosynthetic process"/>
    <property type="evidence" value="ECO:0007669"/>
    <property type="project" value="TreeGrafter"/>
</dbReference>
<feature type="compositionally biased region" description="Low complexity" evidence="4">
    <location>
        <begin position="30"/>
        <end position="52"/>
    </location>
</feature>
<evidence type="ECO:0000259" key="5">
    <source>
        <dbReference type="Pfam" id="PF03807"/>
    </source>
</evidence>
<evidence type="ECO:0000259" key="6">
    <source>
        <dbReference type="Pfam" id="PF14748"/>
    </source>
</evidence>
<protein>
    <recommendedName>
        <fullName evidence="8">Pyrroline-5-carboxylate reductase</fullName>
    </recommendedName>
</protein>
<feature type="domain" description="Pyrroline-5-carboxylate reductase catalytic N-terminal" evidence="5">
    <location>
        <begin position="60"/>
        <end position="140"/>
    </location>
</feature>
<evidence type="ECO:0008006" key="8">
    <source>
        <dbReference type="Google" id="ProtNLM"/>
    </source>
</evidence>
<dbReference type="PANTHER" id="PTHR11645:SF0">
    <property type="entry name" value="PYRROLINE-5-CARBOXYLATE REDUCTASE 3"/>
    <property type="match status" value="1"/>
</dbReference>
<dbReference type="AlphaFoldDB" id="A0A7S1C031"/>
<dbReference type="Gene3D" id="3.40.50.720">
    <property type="entry name" value="NAD(P)-binding Rossmann-like Domain"/>
    <property type="match status" value="1"/>
</dbReference>
<proteinExistence type="inferred from homology"/>
<feature type="region of interest" description="Disordered" evidence="4">
    <location>
        <begin position="1"/>
        <end position="53"/>
    </location>
</feature>
<dbReference type="PANTHER" id="PTHR11645">
    <property type="entry name" value="PYRROLINE-5-CARBOXYLATE REDUCTASE"/>
    <property type="match status" value="1"/>
</dbReference>
<evidence type="ECO:0000256" key="2">
    <source>
        <dbReference type="ARBA" id="ARBA00022857"/>
    </source>
</evidence>
<organism evidence="7">
    <name type="scientific">Corethron hystrix</name>
    <dbReference type="NCBI Taxonomy" id="216773"/>
    <lineage>
        <taxon>Eukaryota</taxon>
        <taxon>Sar</taxon>
        <taxon>Stramenopiles</taxon>
        <taxon>Ochrophyta</taxon>
        <taxon>Bacillariophyta</taxon>
        <taxon>Coscinodiscophyceae</taxon>
        <taxon>Corethrophycidae</taxon>
        <taxon>Corethrales</taxon>
        <taxon>Corethraceae</taxon>
        <taxon>Corethron</taxon>
    </lineage>
</organism>
<dbReference type="EMBL" id="HBFR01040165">
    <property type="protein sequence ID" value="CAD8902166.1"/>
    <property type="molecule type" value="Transcribed_RNA"/>
</dbReference>
<evidence type="ECO:0000256" key="3">
    <source>
        <dbReference type="ARBA" id="ARBA00023002"/>
    </source>
</evidence>
<dbReference type="InterPro" id="IPR008927">
    <property type="entry name" value="6-PGluconate_DH-like_C_sf"/>
</dbReference>
<dbReference type="GO" id="GO:0004735">
    <property type="term" value="F:pyrroline-5-carboxylate reductase activity"/>
    <property type="evidence" value="ECO:0007669"/>
    <property type="project" value="InterPro"/>
</dbReference>
<dbReference type="SUPFAM" id="SSF51735">
    <property type="entry name" value="NAD(P)-binding Rossmann-fold domains"/>
    <property type="match status" value="1"/>
</dbReference>
<dbReference type="Pfam" id="PF14748">
    <property type="entry name" value="P5CR_dimer"/>
    <property type="match status" value="1"/>
</dbReference>
<dbReference type="Gene3D" id="1.10.3730.10">
    <property type="entry name" value="ProC C-terminal domain-like"/>
    <property type="match status" value="1"/>
</dbReference>
<dbReference type="InterPro" id="IPR036291">
    <property type="entry name" value="NAD(P)-bd_dom_sf"/>
</dbReference>
<gene>
    <name evidence="7" type="ORF">CHYS00102_LOCUS29385</name>
</gene>
<keyword evidence="2" id="KW-0521">NADP</keyword>
<evidence type="ECO:0000256" key="4">
    <source>
        <dbReference type="SAM" id="MobiDB-lite"/>
    </source>
</evidence>
<evidence type="ECO:0000256" key="1">
    <source>
        <dbReference type="ARBA" id="ARBA00005525"/>
    </source>
</evidence>
<reference evidence="7" key="1">
    <citation type="submission" date="2021-01" db="EMBL/GenBank/DDBJ databases">
        <authorList>
            <person name="Corre E."/>
            <person name="Pelletier E."/>
            <person name="Niang G."/>
            <person name="Scheremetjew M."/>
            <person name="Finn R."/>
            <person name="Kale V."/>
            <person name="Holt S."/>
            <person name="Cochrane G."/>
            <person name="Meng A."/>
            <person name="Brown T."/>
            <person name="Cohen L."/>
        </authorList>
    </citation>
    <scope>NUCLEOTIDE SEQUENCE</scope>
    <source>
        <strain evidence="7">308</strain>
    </source>
</reference>